<dbReference type="SMART" id="SM00283">
    <property type="entry name" value="MA"/>
    <property type="match status" value="1"/>
</dbReference>
<dbReference type="PROSITE" id="PS50885">
    <property type="entry name" value="HAMP"/>
    <property type="match status" value="1"/>
</dbReference>
<sequence length="615" mass="67772">MTIRRAFLFVSLLIIVAMSVMTWMLWHTSGNIAGLGQQYSTAQELTNDMLMLRRHEKDFLLRKQLKYIDKFDKRITLMRENINSLHQELDYAPALQTDLNEALALLDQYQNKLNALVALDKTIGLENHLGLRGEFNQAESQLHKVVADTGDSRAVSQIMHLVLLENDFQNSHDLSIKSLLEKNLASTHNYIQQVNMPAADSVKTFEKTAQALAEALQQRGLDQNSGLRGELRSSIHQVESLFGGLYGDLETTISGALRSSRLQGVITAAMLTALIAALLLWQTYRVITRLGTANTRMSDISHGGGDLTQHLELNGDDEVAELAHSVNDFIDTTAGLVREIKEKGETVETGAHHSVELSKRSQSAIEEQRNNTMAVNQAVQELVTAVELIAQSSANVQSSVSDADQKMAESAEIMDNTRRQMNTLSDNIVRGNQLMNSLSQSSTTISNVVGVIRDITEQTNLLALNAAIEAARAGETGRGFAVVADEVRTLAQRTQNSTVEIERMVETLQANVGESERAMQSNLKLTTSMNDSINTASNTLQDNKQAMDEIRGMVIQIAGATEEQMYTVKGVEDATHSITAAAEQLLADSNESCRNCESLESNAHQMREDVSKFIV</sequence>
<dbReference type="GO" id="GO:0004888">
    <property type="term" value="F:transmembrane signaling receptor activity"/>
    <property type="evidence" value="ECO:0007669"/>
    <property type="project" value="InterPro"/>
</dbReference>
<dbReference type="PANTHER" id="PTHR32089:SF112">
    <property type="entry name" value="LYSOZYME-LIKE PROTEIN-RELATED"/>
    <property type="match status" value="1"/>
</dbReference>
<dbReference type="FunFam" id="1.10.287.950:FF:000001">
    <property type="entry name" value="Methyl-accepting chemotaxis sensory transducer"/>
    <property type="match status" value="1"/>
</dbReference>
<evidence type="ECO:0000256" key="2">
    <source>
        <dbReference type="ARBA" id="ARBA00023224"/>
    </source>
</evidence>
<dbReference type="GO" id="GO:0007165">
    <property type="term" value="P:signal transduction"/>
    <property type="evidence" value="ECO:0007669"/>
    <property type="project" value="UniProtKB-KW"/>
</dbReference>
<keyword evidence="5" id="KW-0175">Coiled coil</keyword>
<keyword evidence="6" id="KW-1133">Transmembrane helix</keyword>
<feature type="transmembrane region" description="Helical" evidence="6">
    <location>
        <begin position="7"/>
        <end position="26"/>
    </location>
</feature>
<dbReference type="GO" id="GO:0016020">
    <property type="term" value="C:membrane"/>
    <property type="evidence" value="ECO:0007669"/>
    <property type="project" value="UniProtKB-SubCell"/>
</dbReference>
<dbReference type="EMBL" id="AAOW01000005">
    <property type="protein sequence ID" value="EAR61982.1"/>
    <property type="molecule type" value="Genomic_DNA"/>
</dbReference>
<dbReference type="Proteomes" id="UP000002171">
    <property type="component" value="Unassembled WGS sequence"/>
</dbReference>
<dbReference type="OrthoDB" id="8724845at2"/>
<dbReference type="SMART" id="SM01358">
    <property type="entry name" value="HBM"/>
    <property type="match status" value="1"/>
</dbReference>
<dbReference type="InterPro" id="IPR004089">
    <property type="entry name" value="MCPsignal_dom"/>
</dbReference>
<evidence type="ECO:0000256" key="1">
    <source>
        <dbReference type="ARBA" id="ARBA00004370"/>
    </source>
</evidence>
<feature type="domain" description="HAMP" evidence="8">
    <location>
        <begin position="284"/>
        <end position="338"/>
    </location>
</feature>
<dbReference type="InterPro" id="IPR032255">
    <property type="entry name" value="HBM"/>
</dbReference>
<reference evidence="9 10" key="1">
    <citation type="submission" date="2006-02" db="EMBL/GenBank/DDBJ databases">
        <authorList>
            <person name="Pinhassi J."/>
            <person name="Pedros-Alio C."/>
            <person name="Ferriera S."/>
            <person name="Johnson J."/>
            <person name="Kravitz S."/>
            <person name="Halpern A."/>
            <person name="Remington K."/>
            <person name="Beeson K."/>
            <person name="Tran B."/>
            <person name="Rogers Y.-H."/>
            <person name="Friedman R."/>
            <person name="Venter J.C."/>
        </authorList>
    </citation>
    <scope>NUCLEOTIDE SEQUENCE [LARGE SCALE GENOMIC DNA]</scope>
    <source>
        <strain evidence="9 10">MED92</strain>
    </source>
</reference>
<comment type="subcellular location">
    <subcellularLocation>
        <location evidence="1">Membrane</location>
    </subcellularLocation>
</comment>
<dbReference type="InterPro" id="IPR004090">
    <property type="entry name" value="Chemotax_Me-accpt_rcpt"/>
</dbReference>
<feature type="domain" description="Methyl-accepting transducer" evidence="7">
    <location>
        <begin position="343"/>
        <end position="579"/>
    </location>
</feature>
<evidence type="ECO:0000259" key="7">
    <source>
        <dbReference type="PROSITE" id="PS50111"/>
    </source>
</evidence>
<organism evidence="9 10">
    <name type="scientific">Neptuniibacter caesariensis</name>
    <dbReference type="NCBI Taxonomy" id="207954"/>
    <lineage>
        <taxon>Bacteria</taxon>
        <taxon>Pseudomonadati</taxon>
        <taxon>Pseudomonadota</taxon>
        <taxon>Gammaproteobacteria</taxon>
        <taxon>Oceanospirillales</taxon>
        <taxon>Oceanospirillaceae</taxon>
        <taxon>Neptuniibacter</taxon>
    </lineage>
</organism>
<evidence type="ECO:0000256" key="3">
    <source>
        <dbReference type="ARBA" id="ARBA00029447"/>
    </source>
</evidence>
<keyword evidence="6" id="KW-0472">Membrane</keyword>
<keyword evidence="6" id="KW-0812">Transmembrane</keyword>
<gene>
    <name evidence="9" type="ORF">MED92_03503</name>
</gene>
<dbReference type="SMART" id="SM00304">
    <property type="entry name" value="HAMP"/>
    <property type="match status" value="1"/>
</dbReference>
<dbReference type="Pfam" id="PF00672">
    <property type="entry name" value="HAMP"/>
    <property type="match status" value="1"/>
</dbReference>
<dbReference type="PANTHER" id="PTHR32089">
    <property type="entry name" value="METHYL-ACCEPTING CHEMOTAXIS PROTEIN MCPB"/>
    <property type="match status" value="1"/>
</dbReference>
<evidence type="ECO:0000256" key="4">
    <source>
        <dbReference type="PROSITE-ProRule" id="PRU00284"/>
    </source>
</evidence>
<evidence type="ECO:0000256" key="6">
    <source>
        <dbReference type="SAM" id="Phobius"/>
    </source>
</evidence>
<dbReference type="RefSeq" id="WP_007022717.1">
    <property type="nucleotide sequence ID" value="NZ_CH724127.1"/>
</dbReference>
<dbReference type="GO" id="GO:0006935">
    <property type="term" value="P:chemotaxis"/>
    <property type="evidence" value="ECO:0007669"/>
    <property type="project" value="InterPro"/>
</dbReference>
<dbReference type="Gene3D" id="1.10.287.950">
    <property type="entry name" value="Methyl-accepting chemotaxis protein"/>
    <property type="match status" value="1"/>
</dbReference>
<dbReference type="CDD" id="cd11386">
    <property type="entry name" value="MCP_signal"/>
    <property type="match status" value="1"/>
</dbReference>
<dbReference type="AlphaFoldDB" id="A0A7U8C5P2"/>
<dbReference type="CDD" id="cd06225">
    <property type="entry name" value="HAMP"/>
    <property type="match status" value="1"/>
</dbReference>
<protein>
    <submittedName>
        <fullName evidence="9">Hypothetical methyl-accepting chemotaxis protein</fullName>
    </submittedName>
</protein>
<dbReference type="PROSITE" id="PS50111">
    <property type="entry name" value="CHEMOTAXIS_TRANSDUC_2"/>
    <property type="match status" value="1"/>
</dbReference>
<dbReference type="SUPFAM" id="SSF58104">
    <property type="entry name" value="Methyl-accepting chemotaxis protein (MCP) signaling domain"/>
    <property type="match status" value="1"/>
</dbReference>
<comment type="caution">
    <text evidence="9">The sequence shown here is derived from an EMBL/GenBank/DDBJ whole genome shotgun (WGS) entry which is preliminary data.</text>
</comment>
<evidence type="ECO:0000313" key="9">
    <source>
        <dbReference type="EMBL" id="EAR61982.1"/>
    </source>
</evidence>
<name>A0A7U8C5P2_NEPCE</name>
<evidence type="ECO:0000259" key="8">
    <source>
        <dbReference type="PROSITE" id="PS50885"/>
    </source>
</evidence>
<proteinExistence type="inferred from homology"/>
<accession>A0A7U8C5P2</accession>
<dbReference type="Pfam" id="PF00015">
    <property type="entry name" value="MCPsignal"/>
    <property type="match status" value="1"/>
</dbReference>
<evidence type="ECO:0000256" key="5">
    <source>
        <dbReference type="SAM" id="Coils"/>
    </source>
</evidence>
<comment type="similarity">
    <text evidence="3">Belongs to the methyl-accepting chemotaxis (MCP) protein family.</text>
</comment>
<evidence type="ECO:0000313" key="10">
    <source>
        <dbReference type="Proteomes" id="UP000002171"/>
    </source>
</evidence>
<keyword evidence="10" id="KW-1185">Reference proteome</keyword>
<feature type="coiled-coil region" evidence="5">
    <location>
        <begin position="68"/>
        <end position="119"/>
    </location>
</feature>
<keyword evidence="2 4" id="KW-0807">Transducer</keyword>
<dbReference type="InterPro" id="IPR003660">
    <property type="entry name" value="HAMP_dom"/>
</dbReference>
<dbReference type="PRINTS" id="PR00260">
    <property type="entry name" value="CHEMTRNSDUCR"/>
</dbReference>